<dbReference type="Pfam" id="PF03659">
    <property type="entry name" value="Glyco_hydro_71"/>
    <property type="match status" value="2"/>
</dbReference>
<organism evidence="1 2">
    <name type="scientific">Aspergillus uvarum CBS 121591</name>
    <dbReference type="NCBI Taxonomy" id="1448315"/>
    <lineage>
        <taxon>Eukaryota</taxon>
        <taxon>Fungi</taxon>
        <taxon>Dikarya</taxon>
        <taxon>Ascomycota</taxon>
        <taxon>Pezizomycotina</taxon>
        <taxon>Eurotiomycetes</taxon>
        <taxon>Eurotiomycetidae</taxon>
        <taxon>Eurotiales</taxon>
        <taxon>Aspergillaceae</taxon>
        <taxon>Aspergillus</taxon>
        <taxon>Aspergillus subgen. Circumdati</taxon>
    </lineage>
</organism>
<name>A0A319BX64_9EURO</name>
<dbReference type="CDD" id="cd11577">
    <property type="entry name" value="GH71"/>
    <property type="match status" value="1"/>
</dbReference>
<dbReference type="OrthoDB" id="1046782at2759"/>
<dbReference type="Proteomes" id="UP000248340">
    <property type="component" value="Unassembled WGS sequence"/>
</dbReference>
<accession>A0A319BX64</accession>
<sequence>MLTLVRYISCNRTACAPARALLNSGYWLFQTSAKPGAVLPRVDLTMSAIRWSVQARTVFAYFILSNTAGYTSDDRKTEIQLTLDTHIDAFALNMAAGESTTTTSLPNAFAAAQKLKFHLFFLFDYAGNGPWDKNDVVSLLGQYVTAVALADGVADSLFSWAAWPNGPNDMNTYVDASYIQYLDKKPYMMPISPWFFTNMPGYDKNWLWRGDDLWYTQWEQALYLAPEFIKIIS</sequence>
<dbReference type="RefSeq" id="XP_025486997.1">
    <property type="nucleotide sequence ID" value="XM_025640327.1"/>
</dbReference>
<dbReference type="STRING" id="1448315.A0A319BX64"/>
<evidence type="ECO:0000313" key="1">
    <source>
        <dbReference type="EMBL" id="PYH76797.1"/>
    </source>
</evidence>
<gene>
    <name evidence="1" type="ORF">BO82DRAFT_425350</name>
</gene>
<reference evidence="1 2" key="1">
    <citation type="submission" date="2016-12" db="EMBL/GenBank/DDBJ databases">
        <title>The genomes of Aspergillus section Nigri reveals drivers in fungal speciation.</title>
        <authorList>
            <consortium name="DOE Joint Genome Institute"/>
            <person name="Vesth T.C."/>
            <person name="Nybo J."/>
            <person name="Theobald S."/>
            <person name="Brandl J."/>
            <person name="Frisvad J.C."/>
            <person name="Nielsen K.F."/>
            <person name="Lyhne E.K."/>
            <person name="Kogle M.E."/>
            <person name="Kuo A."/>
            <person name="Riley R."/>
            <person name="Clum A."/>
            <person name="Nolan M."/>
            <person name="Lipzen A."/>
            <person name="Salamov A."/>
            <person name="Henrissat B."/>
            <person name="Wiebenga A."/>
            <person name="De Vries R.P."/>
            <person name="Grigoriev I.V."/>
            <person name="Mortensen U.H."/>
            <person name="Andersen M.R."/>
            <person name="Baker S.E."/>
        </authorList>
    </citation>
    <scope>NUCLEOTIDE SEQUENCE [LARGE SCALE GENOMIC DNA]</scope>
    <source>
        <strain evidence="1 2">CBS 121591</strain>
    </source>
</reference>
<dbReference type="GeneID" id="37143069"/>
<evidence type="ECO:0008006" key="3">
    <source>
        <dbReference type="Google" id="ProtNLM"/>
    </source>
</evidence>
<keyword evidence="2" id="KW-1185">Reference proteome</keyword>
<dbReference type="GO" id="GO:0051118">
    <property type="term" value="F:glucan endo-1,3-alpha-glucosidase activity"/>
    <property type="evidence" value="ECO:0007669"/>
    <property type="project" value="InterPro"/>
</dbReference>
<dbReference type="AlphaFoldDB" id="A0A319BX64"/>
<dbReference type="EMBL" id="KZ821751">
    <property type="protein sequence ID" value="PYH76797.1"/>
    <property type="molecule type" value="Genomic_DNA"/>
</dbReference>
<proteinExistence type="predicted"/>
<evidence type="ECO:0000313" key="2">
    <source>
        <dbReference type="Proteomes" id="UP000248340"/>
    </source>
</evidence>
<dbReference type="Gene3D" id="3.20.20.80">
    <property type="entry name" value="Glycosidases"/>
    <property type="match status" value="1"/>
</dbReference>
<dbReference type="InterPro" id="IPR005197">
    <property type="entry name" value="Glyco_hydro_71"/>
</dbReference>
<dbReference type="VEuPathDB" id="FungiDB:BO82DRAFT_425350"/>
<protein>
    <recommendedName>
        <fullName evidence="3">Glycoside hydrolase</fullName>
    </recommendedName>
</protein>